<feature type="transmembrane region" description="Helical" evidence="4">
    <location>
        <begin position="286"/>
        <end position="305"/>
    </location>
</feature>
<keyword evidence="4" id="KW-0812">Transmembrane</keyword>
<dbReference type="InterPro" id="IPR004358">
    <property type="entry name" value="Sig_transdc_His_kin-like_C"/>
</dbReference>
<dbReference type="SMART" id="SM00388">
    <property type="entry name" value="HisKA"/>
    <property type="match status" value="1"/>
</dbReference>
<dbReference type="SUPFAM" id="SSF55874">
    <property type="entry name" value="ATPase domain of HSP90 chaperone/DNA topoisomerase II/histidine kinase"/>
    <property type="match status" value="1"/>
</dbReference>
<dbReference type="GO" id="GO:0000155">
    <property type="term" value="F:phosphorelay sensor kinase activity"/>
    <property type="evidence" value="ECO:0007669"/>
    <property type="project" value="InterPro"/>
</dbReference>
<dbReference type="SUPFAM" id="SSF47384">
    <property type="entry name" value="Homodimeric domain of signal transducing histidine kinase"/>
    <property type="match status" value="1"/>
</dbReference>
<dbReference type="EMBL" id="CP064781">
    <property type="protein sequence ID" value="QRJ62405.1"/>
    <property type="molecule type" value="Genomic_DNA"/>
</dbReference>
<dbReference type="PRINTS" id="PR00344">
    <property type="entry name" value="BCTRLSENSOR"/>
</dbReference>
<dbReference type="InterPro" id="IPR003594">
    <property type="entry name" value="HATPase_dom"/>
</dbReference>
<keyword evidence="6" id="KW-0418">Kinase</keyword>
<keyword evidence="3" id="KW-0597">Phosphoprotein</keyword>
<keyword evidence="4" id="KW-0472">Membrane</keyword>
<proteinExistence type="predicted"/>
<dbReference type="CDD" id="cd00082">
    <property type="entry name" value="HisKA"/>
    <property type="match status" value="1"/>
</dbReference>
<dbReference type="EC" id="2.7.13.3" evidence="2"/>
<dbReference type="PANTHER" id="PTHR43065:SF50">
    <property type="entry name" value="HISTIDINE KINASE"/>
    <property type="match status" value="1"/>
</dbReference>
<organism evidence="6 7">
    <name type="scientific">Azospira restricta</name>
    <dbReference type="NCBI Taxonomy" id="404405"/>
    <lineage>
        <taxon>Bacteria</taxon>
        <taxon>Pseudomonadati</taxon>
        <taxon>Pseudomonadota</taxon>
        <taxon>Betaproteobacteria</taxon>
        <taxon>Rhodocyclales</taxon>
        <taxon>Rhodocyclaceae</taxon>
        <taxon>Azospira</taxon>
    </lineage>
</organism>
<dbReference type="InterPro" id="IPR036097">
    <property type="entry name" value="HisK_dim/P_sf"/>
</dbReference>
<keyword evidence="4" id="KW-1133">Transmembrane helix</keyword>
<evidence type="ECO:0000256" key="3">
    <source>
        <dbReference type="ARBA" id="ARBA00022553"/>
    </source>
</evidence>
<protein>
    <recommendedName>
        <fullName evidence="2">histidine kinase</fullName>
        <ecNumber evidence="2">2.7.13.3</ecNumber>
    </recommendedName>
</protein>
<evidence type="ECO:0000313" key="6">
    <source>
        <dbReference type="EMBL" id="QRJ62405.1"/>
    </source>
</evidence>
<comment type="catalytic activity">
    <reaction evidence="1">
        <text>ATP + protein L-histidine = ADP + protein N-phospho-L-histidine.</text>
        <dbReference type="EC" id="2.7.13.3"/>
    </reaction>
</comment>
<dbReference type="AlphaFoldDB" id="A0A974PWU7"/>
<reference evidence="6" key="1">
    <citation type="submission" date="2020-11" db="EMBL/GenBank/DDBJ databases">
        <title>Azospira restricta DSM 18626 genome sequence.</title>
        <authorList>
            <person name="Moe W.M."/>
        </authorList>
    </citation>
    <scope>NUCLEOTIDE SEQUENCE</scope>
    <source>
        <strain evidence="6">DSM 18626</strain>
    </source>
</reference>
<keyword evidence="7" id="KW-1185">Reference proteome</keyword>
<feature type="domain" description="Histidine kinase" evidence="5">
    <location>
        <begin position="362"/>
        <end position="595"/>
    </location>
</feature>
<evidence type="ECO:0000259" key="5">
    <source>
        <dbReference type="PROSITE" id="PS50109"/>
    </source>
</evidence>
<dbReference type="InterPro" id="IPR036890">
    <property type="entry name" value="HATPase_C_sf"/>
</dbReference>
<gene>
    <name evidence="6" type="ORF">IWH25_11445</name>
</gene>
<dbReference type="InterPro" id="IPR005467">
    <property type="entry name" value="His_kinase_dom"/>
</dbReference>
<dbReference type="Pfam" id="PF02518">
    <property type="entry name" value="HATPase_c"/>
    <property type="match status" value="1"/>
</dbReference>
<evidence type="ECO:0000313" key="7">
    <source>
        <dbReference type="Proteomes" id="UP000663444"/>
    </source>
</evidence>
<accession>A0A974PWU7</accession>
<evidence type="ECO:0000256" key="1">
    <source>
        <dbReference type="ARBA" id="ARBA00000085"/>
    </source>
</evidence>
<name>A0A974PWU7_9RHOO</name>
<dbReference type="InterPro" id="IPR003661">
    <property type="entry name" value="HisK_dim/P_dom"/>
</dbReference>
<dbReference type="SMART" id="SM00387">
    <property type="entry name" value="HATPase_c"/>
    <property type="match status" value="1"/>
</dbReference>
<keyword evidence="6" id="KW-0808">Transferase</keyword>
<evidence type="ECO:0000256" key="2">
    <source>
        <dbReference type="ARBA" id="ARBA00012438"/>
    </source>
</evidence>
<sequence length="601" mass="65706">MQFHLVRYFTAASLGMFLLVAAALTYFEFQQGDFFRATQAKQADFFKEVQDGFARRQEEAARRDLLTIHESGNVNLTRLFANALWERDFAPFVEKAQAISVEPCHAIADVKDEKTGKTVAPAEKKACFAEVGKKIMALPGFRELDAKVVDSMKKSSVFKIKVFDLRGVTIYSSEHKQVGEDKLSNAGWRQARDGKPASELTHRDKFSAFEGVVENRDLISSYLPVLQPGGDRIVGVFEVYSDVTPFLAQIKDTSAQLKKTATDNQARVTQAADEAQAEAESSSTKTLAAVMLLLGILFAALFAIVRRADGIIRTQEKEREESMQQMAQAEKMASLGQMVAGVAHQLNTPLAFSHSNVSLAIGALQEFETPLSVAGRLANLVRANPDAESVPLDLVINHSRPAIEQIRVDGQAAKQVAEMLGDVIQGVDQMRELVDNLKDFTRLDRAKLSDVDINATLHTVVYIARSSIPVRVAINEEFDKALPAIECNPSQLNQVFLNLITNASQAIEGDGEVRVRTRANGNHVFVDVIDNGAGIPAEVLPNIFDTYYTTKPKGIGTGLGLPIARDIVRAHGGELTVETEVGKGTTFTVALPYSVPESGRA</sequence>
<dbReference type="PROSITE" id="PS50109">
    <property type="entry name" value="HIS_KIN"/>
    <property type="match status" value="1"/>
</dbReference>
<dbReference type="Gene3D" id="3.30.565.10">
    <property type="entry name" value="Histidine kinase-like ATPase, C-terminal domain"/>
    <property type="match status" value="1"/>
</dbReference>
<dbReference type="Proteomes" id="UP000663444">
    <property type="component" value="Chromosome"/>
</dbReference>
<dbReference type="KEGG" id="ares:IWH25_11445"/>
<dbReference type="Gene3D" id="1.10.287.130">
    <property type="match status" value="1"/>
</dbReference>
<evidence type="ECO:0000256" key="4">
    <source>
        <dbReference type="SAM" id="Phobius"/>
    </source>
</evidence>
<dbReference type="PANTHER" id="PTHR43065">
    <property type="entry name" value="SENSOR HISTIDINE KINASE"/>
    <property type="match status" value="1"/>
</dbReference>
<dbReference type="RefSeq" id="WP_203385937.1">
    <property type="nucleotide sequence ID" value="NZ_CP064781.1"/>
</dbReference>